<dbReference type="EMBL" id="DSVQ01000006">
    <property type="protein sequence ID" value="HGT38280.1"/>
    <property type="molecule type" value="Genomic_DNA"/>
</dbReference>
<reference evidence="3" key="1">
    <citation type="journal article" date="2020" name="mSystems">
        <title>Genome- and Community-Level Interaction Insights into Carbon Utilization and Element Cycling Functions of Hydrothermarchaeota in Hydrothermal Sediment.</title>
        <authorList>
            <person name="Zhou Z."/>
            <person name="Liu Y."/>
            <person name="Xu W."/>
            <person name="Pan J."/>
            <person name="Luo Z.H."/>
            <person name="Li M."/>
        </authorList>
    </citation>
    <scope>NUCLEOTIDE SEQUENCE [LARGE SCALE GENOMIC DNA]</scope>
    <source>
        <strain evidence="3">SpSt-508</strain>
    </source>
</reference>
<feature type="transmembrane region" description="Helical" evidence="2">
    <location>
        <begin position="150"/>
        <end position="167"/>
    </location>
</feature>
<name>A0A7C4QM02_9PLAN</name>
<dbReference type="AlphaFoldDB" id="A0A7C4QM02"/>
<evidence type="ECO:0000256" key="2">
    <source>
        <dbReference type="SAM" id="Phobius"/>
    </source>
</evidence>
<feature type="transmembrane region" description="Helical" evidence="2">
    <location>
        <begin position="20"/>
        <end position="44"/>
    </location>
</feature>
<comment type="caution">
    <text evidence="3">The sequence shown here is derived from an EMBL/GenBank/DDBJ whole genome shotgun (WGS) entry which is preliminary data.</text>
</comment>
<organism evidence="3">
    <name type="scientific">Schlesneria paludicola</name>
    <dbReference type="NCBI Taxonomy" id="360056"/>
    <lineage>
        <taxon>Bacteria</taxon>
        <taxon>Pseudomonadati</taxon>
        <taxon>Planctomycetota</taxon>
        <taxon>Planctomycetia</taxon>
        <taxon>Planctomycetales</taxon>
        <taxon>Planctomycetaceae</taxon>
        <taxon>Schlesneria</taxon>
    </lineage>
</organism>
<protein>
    <recommendedName>
        <fullName evidence="4">DUF4175 family protein</fullName>
    </recommendedName>
</protein>
<sequence length="580" mass="63704">MMTLAPLRARLQTLRLARTVVRWGCALSQLALVLLGGWMLAFLLDWGLSLSFAGRAVVLGTWLLGMGWYLAARTLPILRHVEGLEDLALQVERRQRIDSDLIAALQFEAAAPGTWGSPRLTAAVVDYVAEFSQGLNVFDGFSWRPLPSRAGSAVVAVVAAVALAGAYPDHAAAFWNRFWLGSAHYPTRTIIRSVIINGESIPCYHSRPVRLRFPQGTPLRLRVEAEGEIPDEGRVEFRGLQTRHSGGWRLPRDRDRQHAGAEGPAAVAGDPAAKGAPPDVAVFRLESQSLVESLRLRVLLGDATSDPVEIAAIPWPVIDVRWKLRPPSYAPDSHEEIAPGSRQFAVLAGSGVAVELECLNKRLTSAELSIGGQRYPLRSEPQGDRTVWKLPTGTPLDHITEPIPFEIVAVDEDGLSPDPRMQGHIRLRPDRPPRVAAAMVSRKVLPQAKPRISYGAADDFGITRVLMLLEITSVEGETRREERIVWSRREGEPRHINLRGDTVLDLSSYPLQKGDQVQIVLAAEDDRGRASPQRGTSEPLRLEITDRAGILAELLETDQQSARQLDAIILRELGIGGGKK</sequence>
<feature type="transmembrane region" description="Helical" evidence="2">
    <location>
        <begin position="50"/>
        <end position="71"/>
    </location>
</feature>
<evidence type="ECO:0008006" key="4">
    <source>
        <dbReference type="Google" id="ProtNLM"/>
    </source>
</evidence>
<accession>A0A7C4QM02</accession>
<feature type="compositionally biased region" description="Basic and acidic residues" evidence="1">
    <location>
        <begin position="250"/>
        <end position="259"/>
    </location>
</feature>
<keyword evidence="2" id="KW-0812">Transmembrane</keyword>
<evidence type="ECO:0000256" key="1">
    <source>
        <dbReference type="SAM" id="MobiDB-lite"/>
    </source>
</evidence>
<evidence type="ECO:0000313" key="3">
    <source>
        <dbReference type="EMBL" id="HGT38280.1"/>
    </source>
</evidence>
<feature type="compositionally biased region" description="Low complexity" evidence="1">
    <location>
        <begin position="260"/>
        <end position="273"/>
    </location>
</feature>
<keyword evidence="2" id="KW-0472">Membrane</keyword>
<gene>
    <name evidence="3" type="ORF">ENS64_03310</name>
</gene>
<proteinExistence type="predicted"/>
<feature type="region of interest" description="Disordered" evidence="1">
    <location>
        <begin position="244"/>
        <end position="273"/>
    </location>
</feature>
<keyword evidence="2" id="KW-1133">Transmembrane helix</keyword>